<dbReference type="InterPro" id="IPR001789">
    <property type="entry name" value="Sig_transdc_resp-reg_receiver"/>
</dbReference>
<name>A0A7X0MNS0_9SPHN</name>
<dbReference type="Pfam" id="PF00072">
    <property type="entry name" value="Response_reg"/>
    <property type="match status" value="1"/>
</dbReference>
<feature type="domain" description="Response regulatory" evidence="3">
    <location>
        <begin position="8"/>
        <end position="120"/>
    </location>
</feature>
<dbReference type="InterPro" id="IPR011006">
    <property type="entry name" value="CheY-like_superfamily"/>
</dbReference>
<dbReference type="EMBL" id="JACHBT010000014">
    <property type="protein sequence ID" value="MBB6505669.1"/>
    <property type="molecule type" value="Genomic_DNA"/>
</dbReference>
<proteinExistence type="predicted"/>
<keyword evidence="4" id="KW-0238">DNA-binding</keyword>
<organism evidence="4 5">
    <name type="scientific">Sphingomonas endophytica</name>
    <dbReference type="NCBI Taxonomy" id="869719"/>
    <lineage>
        <taxon>Bacteria</taxon>
        <taxon>Pseudomonadati</taxon>
        <taxon>Pseudomonadota</taxon>
        <taxon>Alphaproteobacteria</taxon>
        <taxon>Sphingomonadales</taxon>
        <taxon>Sphingomonadaceae</taxon>
        <taxon>Sphingomonas</taxon>
    </lineage>
</organism>
<reference evidence="4 5" key="2">
    <citation type="submission" date="2020-08" db="EMBL/GenBank/DDBJ databases">
        <authorList>
            <person name="Partida-Martinez L."/>
            <person name="Huntemann M."/>
            <person name="Clum A."/>
            <person name="Wang J."/>
            <person name="Palaniappan K."/>
            <person name="Ritter S."/>
            <person name="Chen I.-M."/>
            <person name="Stamatis D."/>
            <person name="Reddy T."/>
            <person name="O'Malley R."/>
            <person name="Daum C."/>
            <person name="Shapiro N."/>
            <person name="Ivanova N."/>
            <person name="Kyrpides N."/>
            <person name="Woyke T."/>
        </authorList>
    </citation>
    <scope>NUCLEOTIDE SEQUENCE [LARGE SCALE GENOMIC DNA]</scope>
    <source>
        <strain evidence="4 5">AS3.13</strain>
    </source>
</reference>
<protein>
    <submittedName>
        <fullName evidence="4">DNA-binding NtrC family response regulator</fullName>
    </submittedName>
</protein>
<reference evidence="4 5" key="1">
    <citation type="submission" date="2020-08" db="EMBL/GenBank/DDBJ databases">
        <title>The Agave Microbiome: Exploring the role of microbial communities in plant adaptations to desert environments.</title>
        <authorList>
            <person name="Partida-Martinez L.P."/>
        </authorList>
    </citation>
    <scope>NUCLEOTIDE SEQUENCE [LARGE SCALE GENOMIC DNA]</scope>
    <source>
        <strain evidence="4 5">AS3.13</strain>
    </source>
</reference>
<evidence type="ECO:0000313" key="4">
    <source>
        <dbReference type="EMBL" id="MBB6505669.1"/>
    </source>
</evidence>
<evidence type="ECO:0000256" key="1">
    <source>
        <dbReference type="ARBA" id="ARBA00022553"/>
    </source>
</evidence>
<keyword evidence="1 2" id="KW-0597">Phosphoprotein</keyword>
<dbReference type="AlphaFoldDB" id="A0A7X0MNS0"/>
<dbReference type="Proteomes" id="UP000522313">
    <property type="component" value="Unassembled WGS sequence"/>
</dbReference>
<evidence type="ECO:0000259" key="3">
    <source>
        <dbReference type="PROSITE" id="PS50110"/>
    </source>
</evidence>
<dbReference type="SUPFAM" id="SSF52172">
    <property type="entry name" value="CheY-like"/>
    <property type="match status" value="1"/>
</dbReference>
<dbReference type="InterPro" id="IPR050595">
    <property type="entry name" value="Bact_response_regulator"/>
</dbReference>
<evidence type="ECO:0000313" key="5">
    <source>
        <dbReference type="Proteomes" id="UP000522313"/>
    </source>
</evidence>
<accession>A0A7X0MNS0</accession>
<gene>
    <name evidence="4" type="ORF">F4693_002664</name>
</gene>
<sequence>MSSNRGPTILIVEDDRLLRRLTVETLDSERYLAIGVESAAEALACLAAPHEVALLITDINMAGMSGLDLVALVKEREPAMKILIMSGRERVADLALPPRTHFLQKPFSARQLVERVRILLAL</sequence>
<dbReference type="PROSITE" id="PS50110">
    <property type="entry name" value="RESPONSE_REGULATORY"/>
    <property type="match status" value="1"/>
</dbReference>
<dbReference type="GO" id="GO:0000160">
    <property type="term" value="P:phosphorelay signal transduction system"/>
    <property type="evidence" value="ECO:0007669"/>
    <property type="project" value="InterPro"/>
</dbReference>
<feature type="modified residue" description="4-aspartylphosphate" evidence="2">
    <location>
        <position position="58"/>
    </location>
</feature>
<dbReference type="Gene3D" id="3.40.50.2300">
    <property type="match status" value="1"/>
</dbReference>
<dbReference type="PANTHER" id="PTHR44591">
    <property type="entry name" value="STRESS RESPONSE REGULATOR PROTEIN 1"/>
    <property type="match status" value="1"/>
</dbReference>
<dbReference type="PANTHER" id="PTHR44591:SF3">
    <property type="entry name" value="RESPONSE REGULATORY DOMAIN-CONTAINING PROTEIN"/>
    <property type="match status" value="1"/>
</dbReference>
<evidence type="ECO:0000256" key="2">
    <source>
        <dbReference type="PROSITE-ProRule" id="PRU00169"/>
    </source>
</evidence>
<dbReference type="GO" id="GO:0003677">
    <property type="term" value="F:DNA binding"/>
    <property type="evidence" value="ECO:0007669"/>
    <property type="project" value="UniProtKB-KW"/>
</dbReference>
<dbReference type="RefSeq" id="WP_184506579.1">
    <property type="nucleotide sequence ID" value="NZ_JACHBT010000014.1"/>
</dbReference>
<dbReference type="SMART" id="SM00448">
    <property type="entry name" value="REC"/>
    <property type="match status" value="1"/>
</dbReference>
<comment type="caution">
    <text evidence="4">The sequence shown here is derived from an EMBL/GenBank/DDBJ whole genome shotgun (WGS) entry which is preliminary data.</text>
</comment>